<dbReference type="RefSeq" id="WP_008366309.1">
    <property type="nucleotide sequence ID" value="NZ_WMFC01000021.1"/>
</dbReference>
<dbReference type="EMBL" id="WMFC01000021">
    <property type="protein sequence ID" value="MYL68770.1"/>
    <property type="molecule type" value="Genomic_DNA"/>
</dbReference>
<dbReference type="Proteomes" id="UP000452321">
    <property type="component" value="Unassembled WGS sequence"/>
</dbReference>
<gene>
    <name evidence="1" type="ORF">GLW30_13650</name>
</gene>
<evidence type="ECO:0000313" key="1">
    <source>
        <dbReference type="EMBL" id="MYL68770.1"/>
    </source>
</evidence>
<accession>A0A6B1INC5</accession>
<dbReference type="AlphaFoldDB" id="A0A6B1INC5"/>
<protein>
    <submittedName>
        <fullName evidence="1">Uncharacterized protein</fullName>
    </submittedName>
</protein>
<organism evidence="1 2">
    <name type="scientific">Halorubrum distributum</name>
    <dbReference type="NCBI Taxonomy" id="29283"/>
    <lineage>
        <taxon>Archaea</taxon>
        <taxon>Methanobacteriati</taxon>
        <taxon>Methanobacteriota</taxon>
        <taxon>Stenosarchaea group</taxon>
        <taxon>Halobacteria</taxon>
        <taxon>Halobacteriales</taxon>
        <taxon>Haloferacaceae</taxon>
        <taxon>Halorubrum</taxon>
        <taxon>Halorubrum distributum group</taxon>
    </lineage>
</organism>
<name>A0A6B1INC5_9EURY</name>
<sequence>MDLDRFAADAPSDDAPGDARVCVVATQEETFERCRAGFYPAPRSYDRTRADFDYMAFYRTAPVSAVTHYARVVDRTEQTRGEPGPMDEADWAALIDPFSEERVVVIFELDDLVPLERPVDNDLNGVRGAWYCTVADLRTAETLSALRESTETGA</sequence>
<proteinExistence type="predicted"/>
<evidence type="ECO:0000313" key="2">
    <source>
        <dbReference type="Proteomes" id="UP000452321"/>
    </source>
</evidence>
<reference evidence="1 2" key="1">
    <citation type="submission" date="2019-11" db="EMBL/GenBank/DDBJ databases">
        <title>Genome sequences of 17 halophilic strains isolated from different environments.</title>
        <authorList>
            <person name="Furrow R.E."/>
        </authorList>
    </citation>
    <scope>NUCLEOTIDE SEQUENCE [LARGE SCALE GENOMIC DNA]</scope>
    <source>
        <strain evidence="1 2">22502_06_Cabo</strain>
    </source>
</reference>
<comment type="caution">
    <text evidence="1">The sequence shown here is derived from an EMBL/GenBank/DDBJ whole genome shotgun (WGS) entry which is preliminary data.</text>
</comment>